<dbReference type="Pfam" id="PF02789">
    <property type="entry name" value="Peptidase_M17_N"/>
    <property type="match status" value="1"/>
</dbReference>
<name>A0A4S4FXT7_9MICO</name>
<keyword evidence="4 8" id="KW-0031">Aminopeptidase</keyword>
<keyword evidence="8" id="KW-0464">Manganese</keyword>
<comment type="subcellular location">
    <subcellularLocation>
        <location evidence="8">Cytoplasm</location>
    </subcellularLocation>
</comment>
<feature type="binding site" evidence="8">
    <location>
        <position position="333"/>
    </location>
    <ligand>
        <name>Mn(2+)</name>
        <dbReference type="ChEBI" id="CHEBI:29035"/>
        <label>1</label>
    </ligand>
</feature>
<keyword evidence="8" id="KW-0479">Metal-binding</keyword>
<sequence>MTSPELTFSTADPSSLDAEVIVIGARRGEDGPELVAHAAYAGAAEHLSALGVTGAPDQLIRAVDPTGRAGAVAIVGLGGTVDSDALRVAGGSAIRQLAGTSRVAFAIPADGAGILALAEGAALGSYAFTAFRHASLSPSKEPVAHIEILTDDAPTDAERARILAVERAVTLVRDLVNTPPADLAPADFADRAQQVADQGGLTATVWSEDELVEQGFGGIIGVGKGSTRPPRLVKVSYSPDGATQHLALVGKGITFDSGGLSLKPAASMQSMKSDMTGAAVVLAVIAAAAEIGVPLRMTAWMCLAENMPSGSAMRPDDVLRIRGGRTVEVTNTDAEGRLVLADGLVAAGEEHPDAIIDVATLTGAQVVALGHSYSAVMGDDAIVEQVLRAAKTAGEPFWPMPLPDDLLRRLDSDVADLKNATPGDTAAGMLLAGVFLREFIGRSEDGSTTIPWAHLDIAGTAMLSGKPRGHSGSGATGVAVRTLLALAEAHRAE</sequence>
<dbReference type="GO" id="GO:0030145">
    <property type="term" value="F:manganese ion binding"/>
    <property type="evidence" value="ECO:0007669"/>
    <property type="project" value="UniProtKB-UniRule"/>
</dbReference>
<organism evidence="10 11">
    <name type="scientific">Orlajensenia flava</name>
    <dbReference type="NCBI Taxonomy" id="2565934"/>
    <lineage>
        <taxon>Bacteria</taxon>
        <taxon>Bacillati</taxon>
        <taxon>Actinomycetota</taxon>
        <taxon>Actinomycetes</taxon>
        <taxon>Micrococcales</taxon>
        <taxon>Microbacteriaceae</taxon>
        <taxon>Orlajensenia</taxon>
    </lineage>
</organism>
<feature type="binding site" evidence="8">
    <location>
        <position position="335"/>
    </location>
    <ligand>
        <name>Mn(2+)</name>
        <dbReference type="ChEBI" id="CHEBI:29035"/>
        <label>2</label>
    </ligand>
</feature>
<feature type="domain" description="Cytosol aminopeptidase" evidence="9">
    <location>
        <begin position="331"/>
        <end position="338"/>
    </location>
</feature>
<proteinExistence type="inferred from homology"/>
<dbReference type="CDD" id="cd00433">
    <property type="entry name" value="Peptidase_M17"/>
    <property type="match status" value="1"/>
</dbReference>
<dbReference type="NCBIfam" id="NF002073">
    <property type="entry name" value="PRK00913.1-2"/>
    <property type="match status" value="1"/>
</dbReference>
<keyword evidence="8" id="KW-0963">Cytoplasm</keyword>
<keyword evidence="11" id="KW-1185">Reference proteome</keyword>
<dbReference type="InterPro" id="IPR023042">
    <property type="entry name" value="Peptidase_M17_leu_NH2_pept"/>
</dbReference>
<evidence type="ECO:0000313" key="11">
    <source>
        <dbReference type="Proteomes" id="UP000307380"/>
    </source>
</evidence>
<dbReference type="EC" id="3.4.11.1" evidence="8"/>
<evidence type="ECO:0000259" key="9">
    <source>
        <dbReference type="PROSITE" id="PS00631"/>
    </source>
</evidence>
<dbReference type="Proteomes" id="UP000307380">
    <property type="component" value="Unassembled WGS sequence"/>
</dbReference>
<evidence type="ECO:0000256" key="7">
    <source>
        <dbReference type="ARBA" id="ARBA00049972"/>
    </source>
</evidence>
<evidence type="ECO:0000313" key="10">
    <source>
        <dbReference type="EMBL" id="THG35111.1"/>
    </source>
</evidence>
<accession>A0A4S4FXT7</accession>
<evidence type="ECO:0000256" key="4">
    <source>
        <dbReference type="ARBA" id="ARBA00022438"/>
    </source>
</evidence>
<comment type="cofactor">
    <cofactor evidence="8">
        <name>Mn(2+)</name>
        <dbReference type="ChEBI" id="CHEBI:29035"/>
    </cofactor>
    <text evidence="8">Binds 2 manganese ions per subunit.</text>
</comment>
<dbReference type="Gene3D" id="3.40.220.10">
    <property type="entry name" value="Leucine Aminopeptidase, subunit E, domain 1"/>
    <property type="match status" value="1"/>
</dbReference>
<comment type="function">
    <text evidence="7 8">Presumably involved in the processing and regular turnover of intracellular proteins. Catalyzes the removal of unsubstituted N-terminal amino acids from various peptides.</text>
</comment>
<dbReference type="PROSITE" id="PS00631">
    <property type="entry name" value="CYTOSOL_AP"/>
    <property type="match status" value="1"/>
</dbReference>
<keyword evidence="6 8" id="KW-0378">Hydrolase</keyword>
<dbReference type="AlphaFoldDB" id="A0A4S4FXT7"/>
<dbReference type="InterPro" id="IPR011356">
    <property type="entry name" value="Leucine_aapep/pepB"/>
</dbReference>
<dbReference type="OrthoDB" id="9809354at2"/>
<dbReference type="InterPro" id="IPR043472">
    <property type="entry name" value="Macro_dom-like"/>
</dbReference>
<feature type="active site" evidence="8">
    <location>
        <position position="263"/>
    </location>
</feature>
<dbReference type="HAMAP" id="MF_00181">
    <property type="entry name" value="Cytosol_peptidase_M17"/>
    <property type="match status" value="1"/>
</dbReference>
<dbReference type="Pfam" id="PF00883">
    <property type="entry name" value="Peptidase_M17"/>
    <property type="match status" value="1"/>
</dbReference>
<dbReference type="EMBL" id="SSSN01000003">
    <property type="protein sequence ID" value="THG35111.1"/>
    <property type="molecule type" value="Genomic_DNA"/>
</dbReference>
<comment type="catalytic activity">
    <reaction evidence="1 8">
        <text>Release of an N-terminal amino acid, Xaa-|-Yaa-, in which Xaa is preferably Leu, but may be other amino acids including Pro although not Arg or Lys, and Yaa may be Pro. Amino acid amides and methyl esters are also readily hydrolyzed, but rates on arylamides are exceedingly low.</text>
        <dbReference type="EC" id="3.4.11.1"/>
    </reaction>
</comment>
<feature type="binding site" evidence="8">
    <location>
        <position position="251"/>
    </location>
    <ligand>
        <name>Mn(2+)</name>
        <dbReference type="ChEBI" id="CHEBI:29035"/>
        <label>2</label>
    </ligand>
</feature>
<feature type="binding site" evidence="8">
    <location>
        <position position="274"/>
    </location>
    <ligand>
        <name>Mn(2+)</name>
        <dbReference type="ChEBI" id="CHEBI:29035"/>
        <label>2</label>
    </ligand>
</feature>
<feature type="active site" evidence="8">
    <location>
        <position position="337"/>
    </location>
</feature>
<evidence type="ECO:0000256" key="6">
    <source>
        <dbReference type="ARBA" id="ARBA00022801"/>
    </source>
</evidence>
<protein>
    <recommendedName>
        <fullName evidence="8">Probable cytosol aminopeptidase</fullName>
        <ecNumber evidence="8">3.4.11.1</ecNumber>
    </recommendedName>
    <alternativeName>
        <fullName evidence="8">Leucine aminopeptidase</fullName>
        <shortName evidence="8">LAP</shortName>
        <ecNumber evidence="8">3.4.11.10</ecNumber>
    </alternativeName>
    <alternativeName>
        <fullName evidence="8">Leucyl aminopeptidase</fullName>
    </alternativeName>
</protein>
<reference evidence="10 11" key="1">
    <citation type="submission" date="2019-04" db="EMBL/GenBank/DDBJ databases">
        <authorList>
            <person name="Jiang L."/>
        </authorList>
    </citation>
    <scope>NUCLEOTIDE SEQUENCE [LARGE SCALE GENOMIC DNA]</scope>
    <source>
        <strain evidence="10 11">YIM 131861</strain>
    </source>
</reference>
<gene>
    <name evidence="8" type="primary">pepA</name>
    <name evidence="10" type="ORF">E6C70_03310</name>
</gene>
<dbReference type="Gene3D" id="3.40.630.10">
    <property type="entry name" value="Zn peptidases"/>
    <property type="match status" value="1"/>
</dbReference>
<evidence type="ECO:0000256" key="1">
    <source>
        <dbReference type="ARBA" id="ARBA00000135"/>
    </source>
</evidence>
<dbReference type="SUPFAM" id="SSF53187">
    <property type="entry name" value="Zn-dependent exopeptidases"/>
    <property type="match status" value="1"/>
</dbReference>
<evidence type="ECO:0000256" key="8">
    <source>
        <dbReference type="HAMAP-Rule" id="MF_00181"/>
    </source>
</evidence>
<dbReference type="PRINTS" id="PR00481">
    <property type="entry name" value="LAMNOPPTDASE"/>
</dbReference>
<dbReference type="GO" id="GO:0005737">
    <property type="term" value="C:cytoplasm"/>
    <property type="evidence" value="ECO:0007669"/>
    <property type="project" value="UniProtKB-SubCell"/>
</dbReference>
<comment type="caution">
    <text evidence="10">The sequence shown here is derived from an EMBL/GenBank/DDBJ whole genome shotgun (WGS) entry which is preliminary data.</text>
</comment>
<evidence type="ECO:0000256" key="5">
    <source>
        <dbReference type="ARBA" id="ARBA00022670"/>
    </source>
</evidence>
<comment type="similarity">
    <text evidence="3 8">Belongs to the peptidase M17 family.</text>
</comment>
<evidence type="ECO:0000256" key="2">
    <source>
        <dbReference type="ARBA" id="ARBA00000967"/>
    </source>
</evidence>
<dbReference type="PANTHER" id="PTHR11963:SF23">
    <property type="entry name" value="CYTOSOL AMINOPEPTIDASE"/>
    <property type="match status" value="1"/>
</dbReference>
<dbReference type="GO" id="GO:0070006">
    <property type="term" value="F:metalloaminopeptidase activity"/>
    <property type="evidence" value="ECO:0007669"/>
    <property type="project" value="InterPro"/>
</dbReference>
<dbReference type="SUPFAM" id="SSF52949">
    <property type="entry name" value="Macro domain-like"/>
    <property type="match status" value="1"/>
</dbReference>
<dbReference type="PANTHER" id="PTHR11963">
    <property type="entry name" value="LEUCINE AMINOPEPTIDASE-RELATED"/>
    <property type="match status" value="1"/>
</dbReference>
<dbReference type="InterPro" id="IPR000819">
    <property type="entry name" value="Peptidase_M17_C"/>
</dbReference>
<evidence type="ECO:0000256" key="3">
    <source>
        <dbReference type="ARBA" id="ARBA00009528"/>
    </source>
</evidence>
<dbReference type="InterPro" id="IPR008283">
    <property type="entry name" value="Peptidase_M17_N"/>
</dbReference>
<dbReference type="GO" id="GO:0006508">
    <property type="term" value="P:proteolysis"/>
    <property type="evidence" value="ECO:0007669"/>
    <property type="project" value="UniProtKB-KW"/>
</dbReference>
<dbReference type="EC" id="3.4.11.10" evidence="8"/>
<feature type="binding site" evidence="8">
    <location>
        <position position="335"/>
    </location>
    <ligand>
        <name>Mn(2+)</name>
        <dbReference type="ChEBI" id="CHEBI:29035"/>
        <label>1</label>
    </ligand>
</feature>
<feature type="binding site" evidence="8">
    <location>
        <position position="256"/>
    </location>
    <ligand>
        <name>Mn(2+)</name>
        <dbReference type="ChEBI" id="CHEBI:29035"/>
        <label>1</label>
    </ligand>
</feature>
<keyword evidence="5 8" id="KW-0645">Protease</keyword>
<dbReference type="RefSeq" id="WP_136422189.1">
    <property type="nucleotide sequence ID" value="NZ_SSSN01000003.1"/>
</dbReference>
<feature type="binding site" evidence="8">
    <location>
        <position position="256"/>
    </location>
    <ligand>
        <name>Mn(2+)</name>
        <dbReference type="ChEBI" id="CHEBI:29035"/>
        <label>2</label>
    </ligand>
</feature>
<comment type="catalytic activity">
    <reaction evidence="2 8">
        <text>Release of an N-terminal amino acid, preferentially leucine, but not glutamic or aspartic acids.</text>
        <dbReference type="EC" id="3.4.11.10"/>
    </reaction>
</comment>